<dbReference type="Gene3D" id="3.40.50.300">
    <property type="entry name" value="P-loop containing nucleotide triphosphate hydrolases"/>
    <property type="match status" value="1"/>
</dbReference>
<proteinExistence type="predicted"/>
<dbReference type="Gene3D" id="3.30.420.240">
    <property type="match status" value="1"/>
</dbReference>
<protein>
    <submittedName>
        <fullName evidence="1">Large Terminase</fullName>
    </submittedName>
</protein>
<sequence length="569" mass="65075">MAKISKSEFMKSLAEIAGQLKQQLDNIAEGFDASPAAVKERRARAENDFEFFARSYFPHYIRPKIDEKTGKLRPVEPSLFHKWFFREFLPLLRSKKSVSQAIAAPRGEAKTTYLMIGLIYCIVYNKKHYILFIQDVFEQAALIIESIKAELEFNQRLKCDFPEAFGRTSVWKTGVFISKNNVKVHARGAGQKIRGLKHGAYRPDMVILDDMENDEEVKNPTNRDNLESWLNKAIKNLGEAGAKLDVFYIGTILHYDSVLNRTLNNPLWRSVIFRAIMTPPENQQLWQEWQEILTGKPDAEDKETPEEKADKFYFAHKSAMDKGAVLSWPDKRDLLTLMKIKVEVGTAAFDAEYQNDPLSGDDATFAQFTYWNVLAKPLPAFGAVDPSLGKFGRRRDPSAILVGFYDRNIGVLYLQEAAIKKRLPDKIISDMIYYQKKYNCVFWFVETVQYQEFLRTEAIKRGKKAGVQLNCIGISQNVDKDLRIQTLQPHVAEGSIRFLIYQTALIQQMRHWPVVDHDDGVDCLEILWSNCIKYAGSSTGRVSIASSLKAENKSVLHRVIKKITAYSGI</sequence>
<dbReference type="InterPro" id="IPR027417">
    <property type="entry name" value="P-loop_NTPase"/>
</dbReference>
<organism evidence="1">
    <name type="scientific">Myoviridae sp. ct2AC8</name>
    <dbReference type="NCBI Taxonomy" id="2827655"/>
    <lineage>
        <taxon>Viruses</taxon>
        <taxon>Duplodnaviria</taxon>
        <taxon>Heunggongvirae</taxon>
        <taxon>Uroviricota</taxon>
        <taxon>Caudoviricetes</taxon>
    </lineage>
</organism>
<evidence type="ECO:0000313" key="1">
    <source>
        <dbReference type="EMBL" id="DAF65143.1"/>
    </source>
</evidence>
<dbReference type="EMBL" id="BK032875">
    <property type="protein sequence ID" value="DAF65143.1"/>
    <property type="molecule type" value="Genomic_DNA"/>
</dbReference>
<name>A0A8S5TPV3_9CAUD</name>
<accession>A0A8S5TPV3</accession>
<dbReference type="NCBIfam" id="TIGR01630">
    <property type="entry name" value="psiM2_ORF9"/>
    <property type="match status" value="1"/>
</dbReference>
<dbReference type="InterPro" id="IPR006517">
    <property type="entry name" value="Phage_terminase_lsu-like_C"/>
</dbReference>
<reference evidence="1" key="1">
    <citation type="journal article" date="2021" name="Proc. Natl. Acad. Sci. U.S.A.">
        <title>A Catalog of Tens of Thousands of Viruses from Human Metagenomes Reveals Hidden Associations with Chronic Diseases.</title>
        <authorList>
            <person name="Tisza M.J."/>
            <person name="Buck C.B."/>
        </authorList>
    </citation>
    <scope>NUCLEOTIDE SEQUENCE</scope>
    <source>
        <strain evidence="1">Ct2AC8</strain>
    </source>
</reference>